<keyword evidence="3" id="KW-0503">Monooxygenase</keyword>
<keyword evidence="3" id="KW-0560">Oxidoreductase</keyword>
<dbReference type="GO" id="GO:0016705">
    <property type="term" value="F:oxidoreductase activity, acting on paired donors, with incorporation or reduction of molecular oxygen"/>
    <property type="evidence" value="ECO:0007669"/>
    <property type="project" value="InterPro"/>
</dbReference>
<keyword evidence="6" id="KW-1185">Reference proteome</keyword>
<evidence type="ECO:0000313" key="4">
    <source>
        <dbReference type="EMBL" id="KAI3855694.1"/>
    </source>
</evidence>
<proteinExistence type="inferred from homology"/>
<evidence type="ECO:0000313" key="5">
    <source>
        <dbReference type="EMBL" id="KAI3928921.1"/>
    </source>
</evidence>
<keyword evidence="2 3" id="KW-0408">Iron</keyword>
<evidence type="ECO:0000256" key="3">
    <source>
        <dbReference type="RuleBase" id="RU000461"/>
    </source>
</evidence>
<evidence type="ECO:0000256" key="2">
    <source>
        <dbReference type="PIRSR" id="PIRSR602401-1"/>
    </source>
</evidence>
<feature type="binding site" description="axial binding residue" evidence="2">
    <location>
        <position position="450"/>
    </location>
    <ligand>
        <name>heme</name>
        <dbReference type="ChEBI" id="CHEBI:30413"/>
    </ligand>
    <ligandPart>
        <name>Fe</name>
        <dbReference type="ChEBI" id="CHEBI:18248"/>
    </ligandPart>
</feature>
<dbReference type="PRINTS" id="PR00463">
    <property type="entry name" value="EP450I"/>
</dbReference>
<dbReference type="InterPro" id="IPR017972">
    <property type="entry name" value="Cyt_P450_CS"/>
</dbReference>
<dbReference type="GO" id="GO:0020037">
    <property type="term" value="F:heme binding"/>
    <property type="evidence" value="ECO:0007669"/>
    <property type="project" value="InterPro"/>
</dbReference>
<dbReference type="PANTHER" id="PTHR47950:SF14">
    <property type="entry name" value="CYTOCHROME P450 76A2-LIKE ISOFORM X1"/>
    <property type="match status" value="1"/>
</dbReference>
<name>A0AAD4T154_9MAGN</name>
<dbReference type="FunFam" id="1.10.630.10:FF:000163">
    <property type="entry name" value="Geraniol 8-hydroxylase"/>
    <property type="match status" value="1"/>
</dbReference>
<comment type="similarity">
    <text evidence="1 3">Belongs to the cytochrome P450 family.</text>
</comment>
<dbReference type="PROSITE" id="PS00086">
    <property type="entry name" value="CYTOCHROME_P450"/>
    <property type="match status" value="1"/>
</dbReference>
<dbReference type="EMBL" id="JAJJMB010015171">
    <property type="protein sequence ID" value="KAI3855694.1"/>
    <property type="molecule type" value="Genomic_DNA"/>
</dbReference>
<dbReference type="InterPro" id="IPR036396">
    <property type="entry name" value="Cyt_P450_sf"/>
</dbReference>
<dbReference type="AlphaFoldDB" id="A0AAD4T154"/>
<dbReference type="EMBL" id="JAJJMB010007685">
    <property type="protein sequence ID" value="KAI3928921.1"/>
    <property type="molecule type" value="Genomic_DNA"/>
</dbReference>
<dbReference type="PANTHER" id="PTHR47950">
    <property type="entry name" value="CYTOCHROME P450, FAMILY 76, SUBFAMILY C, POLYPEPTIDE 5-RELATED"/>
    <property type="match status" value="1"/>
</dbReference>
<gene>
    <name evidence="4" type="ORF">MKW98_009836</name>
    <name evidence="5" type="ORF">MKW98_016732</name>
</gene>
<dbReference type="GO" id="GO:0004497">
    <property type="term" value="F:monooxygenase activity"/>
    <property type="evidence" value="ECO:0007669"/>
    <property type="project" value="UniProtKB-KW"/>
</dbReference>
<dbReference type="Gene3D" id="1.10.630.10">
    <property type="entry name" value="Cytochrome P450"/>
    <property type="match status" value="1"/>
</dbReference>
<comment type="cofactor">
    <cofactor evidence="2">
        <name>heme</name>
        <dbReference type="ChEBI" id="CHEBI:30413"/>
    </cofactor>
</comment>
<protein>
    <recommendedName>
        <fullName evidence="7">Cytochrome P450</fullName>
    </recommendedName>
</protein>
<evidence type="ECO:0008006" key="7">
    <source>
        <dbReference type="Google" id="ProtNLM"/>
    </source>
</evidence>
<evidence type="ECO:0000256" key="1">
    <source>
        <dbReference type="ARBA" id="ARBA00010617"/>
    </source>
</evidence>
<dbReference type="GO" id="GO:0033075">
    <property type="term" value="P:isoquinoline alkaloid biosynthetic process"/>
    <property type="evidence" value="ECO:0007669"/>
    <property type="project" value="UniProtKB-ARBA"/>
</dbReference>
<reference evidence="5" key="1">
    <citation type="submission" date="2022-04" db="EMBL/GenBank/DDBJ databases">
        <title>A functionally conserved STORR gene fusion in Papaver species that diverged 16.8 million years ago.</title>
        <authorList>
            <person name="Catania T."/>
        </authorList>
    </citation>
    <scope>NUCLEOTIDE SEQUENCE</scope>
    <source>
        <strain evidence="5">S-188037</strain>
    </source>
</reference>
<organism evidence="5 6">
    <name type="scientific">Papaver atlanticum</name>
    <dbReference type="NCBI Taxonomy" id="357466"/>
    <lineage>
        <taxon>Eukaryota</taxon>
        <taxon>Viridiplantae</taxon>
        <taxon>Streptophyta</taxon>
        <taxon>Embryophyta</taxon>
        <taxon>Tracheophyta</taxon>
        <taxon>Spermatophyta</taxon>
        <taxon>Magnoliopsida</taxon>
        <taxon>Ranunculales</taxon>
        <taxon>Papaveraceae</taxon>
        <taxon>Papaveroideae</taxon>
        <taxon>Papaver</taxon>
    </lineage>
</organism>
<sequence>MSTNDMFIWIAFLLAVSASLLLVLLLHSCRRNKTSSSRLPPGPPGWPLIGNLLDIGNKPHKTFIELQKKYGPVFMIRLGAMNVLVIASADAAMELFKSHDRAFSNRQLGEALKSLSDDYCPTPSSAYGPIWRRNRRLYAAINSRTTIKNTLGRRRQFVDQIIQWILVEEKAGRSVEIRHLTSVALTNLFRNLFFSKGVTDLNSTSTGNELYRLINEIGVLSTEANVADFFPWLRKLDPQNLTSRMKKAVDACLNTIDELAKERKSRGIGLSNNNEKDYWDLLMDFEGDGKDEPSKMSDRHINWFIMEVFIGSTDTVITSVEWIMTEVVRNPEVMRKAKDEIAKAVGYNRKIEESDIESLPYLCAVIKEALRLHPAAPFLIPRSTTEDTKFMGYIIPKDTAVLVNVWGIGRDSDLWDDPFTFNPERFLGNATDYNGRHYQYLPFGSGRRMCPGLPMAHQILHIVIGSLLQSFDWSLENGVIPESIDMNEKVEMSLQKATPLRLIPRASALAV</sequence>
<accession>A0AAD4T154</accession>
<dbReference type="GO" id="GO:0005506">
    <property type="term" value="F:iron ion binding"/>
    <property type="evidence" value="ECO:0007669"/>
    <property type="project" value="InterPro"/>
</dbReference>
<comment type="caution">
    <text evidence="5">The sequence shown here is derived from an EMBL/GenBank/DDBJ whole genome shotgun (WGS) entry which is preliminary data.</text>
</comment>
<evidence type="ECO:0000313" key="6">
    <source>
        <dbReference type="Proteomes" id="UP001202328"/>
    </source>
</evidence>
<dbReference type="Proteomes" id="UP001202328">
    <property type="component" value="Unassembled WGS sequence"/>
</dbReference>
<dbReference type="Pfam" id="PF00067">
    <property type="entry name" value="p450"/>
    <property type="match status" value="1"/>
</dbReference>
<keyword evidence="2 3" id="KW-0479">Metal-binding</keyword>
<dbReference type="SUPFAM" id="SSF48264">
    <property type="entry name" value="Cytochrome P450"/>
    <property type="match status" value="1"/>
</dbReference>
<dbReference type="PRINTS" id="PR00385">
    <property type="entry name" value="P450"/>
</dbReference>
<keyword evidence="2 3" id="KW-0349">Heme</keyword>
<dbReference type="InterPro" id="IPR002401">
    <property type="entry name" value="Cyt_P450_E_grp-I"/>
</dbReference>
<dbReference type="InterPro" id="IPR001128">
    <property type="entry name" value="Cyt_P450"/>
</dbReference>